<dbReference type="AlphaFoldDB" id="A0A4R4FCJ3"/>
<proteinExistence type="predicted"/>
<feature type="binding site" evidence="3">
    <location>
        <position position="202"/>
    </location>
    <ligand>
        <name>a divalent metal cation</name>
        <dbReference type="ChEBI" id="CHEBI:60240"/>
        <label>1</label>
    </ligand>
</feature>
<dbReference type="InterPro" id="IPR015991">
    <property type="entry name" value="TatD/YcfH-like"/>
</dbReference>
<organism evidence="4 5">
    <name type="scientific">Extibacter muris</name>
    <dbReference type="NCBI Taxonomy" id="1796622"/>
    <lineage>
        <taxon>Bacteria</taxon>
        <taxon>Bacillati</taxon>
        <taxon>Bacillota</taxon>
        <taxon>Clostridia</taxon>
        <taxon>Lachnospirales</taxon>
        <taxon>Lachnospiraceae</taxon>
        <taxon>Extibacter</taxon>
    </lineage>
</organism>
<dbReference type="InterPro" id="IPR018228">
    <property type="entry name" value="DNase_TatD-rel_CS"/>
</dbReference>
<dbReference type="PANTHER" id="PTHR46124">
    <property type="entry name" value="D-AMINOACYL-TRNA DEACYLASE"/>
    <property type="match status" value="1"/>
</dbReference>
<dbReference type="PANTHER" id="PTHR46124:SF2">
    <property type="entry name" value="D-AMINOACYL-TRNA DEACYLASE"/>
    <property type="match status" value="1"/>
</dbReference>
<dbReference type="SUPFAM" id="SSF51556">
    <property type="entry name" value="Metallo-dependent hydrolases"/>
    <property type="match status" value="1"/>
</dbReference>
<dbReference type="PIRSF" id="PIRSF005902">
    <property type="entry name" value="DNase_TatD"/>
    <property type="match status" value="1"/>
</dbReference>
<dbReference type="InterPro" id="IPR032466">
    <property type="entry name" value="Metal_Hydrolase"/>
</dbReference>
<dbReference type="FunFam" id="3.20.20.140:FF:000005">
    <property type="entry name" value="TatD family hydrolase"/>
    <property type="match status" value="1"/>
</dbReference>
<feature type="binding site" evidence="3">
    <location>
        <position position="128"/>
    </location>
    <ligand>
        <name>a divalent metal cation</name>
        <dbReference type="ChEBI" id="CHEBI:60240"/>
        <label>2</label>
    </ligand>
</feature>
<protein>
    <submittedName>
        <fullName evidence="4">TatD family deoxyribonuclease</fullName>
    </submittedName>
</protein>
<evidence type="ECO:0000256" key="1">
    <source>
        <dbReference type="ARBA" id="ARBA00022723"/>
    </source>
</evidence>
<feature type="binding site" evidence="3">
    <location>
        <position position="8"/>
    </location>
    <ligand>
        <name>a divalent metal cation</name>
        <dbReference type="ChEBI" id="CHEBI:60240"/>
        <label>1</label>
    </ligand>
</feature>
<dbReference type="NCBIfam" id="TIGR00010">
    <property type="entry name" value="YchF/TatD family DNA exonuclease"/>
    <property type="match status" value="1"/>
</dbReference>
<evidence type="ECO:0000313" key="4">
    <source>
        <dbReference type="EMBL" id="TDA20439.1"/>
    </source>
</evidence>
<dbReference type="GO" id="GO:0016788">
    <property type="term" value="F:hydrolase activity, acting on ester bonds"/>
    <property type="evidence" value="ECO:0007669"/>
    <property type="project" value="InterPro"/>
</dbReference>
<reference evidence="4 5" key="1">
    <citation type="journal article" date="2016" name="Nat. Microbiol.">
        <title>The Mouse Intestinal Bacterial Collection (miBC) provides host-specific insight into cultured diversity and functional potential of the gut microbiota.</title>
        <authorList>
            <person name="Lagkouvardos I."/>
            <person name="Pukall R."/>
            <person name="Abt B."/>
            <person name="Foesel B.U."/>
            <person name="Meier-Kolthoff J.P."/>
            <person name="Kumar N."/>
            <person name="Bresciani A."/>
            <person name="Martinez I."/>
            <person name="Just S."/>
            <person name="Ziegler C."/>
            <person name="Brugiroux S."/>
            <person name="Garzetti D."/>
            <person name="Wenning M."/>
            <person name="Bui T.P."/>
            <person name="Wang J."/>
            <person name="Hugenholtz F."/>
            <person name="Plugge C.M."/>
            <person name="Peterson D.A."/>
            <person name="Hornef M.W."/>
            <person name="Baines J.F."/>
            <person name="Smidt H."/>
            <person name="Walter J."/>
            <person name="Kristiansen K."/>
            <person name="Nielsen H.B."/>
            <person name="Haller D."/>
            <person name="Overmann J."/>
            <person name="Stecher B."/>
            <person name="Clavel T."/>
        </authorList>
    </citation>
    <scope>NUCLEOTIDE SEQUENCE [LARGE SCALE GENOMIC DNA]</scope>
    <source>
        <strain evidence="4 5">DSM 28560</strain>
    </source>
</reference>
<dbReference type="InterPro" id="IPR001130">
    <property type="entry name" value="TatD-like"/>
</dbReference>
<name>A0A4R4FCJ3_9FIRM</name>
<dbReference type="CDD" id="cd01310">
    <property type="entry name" value="TatD_DNAse"/>
    <property type="match status" value="1"/>
</dbReference>
<accession>A0A4R4FCJ3</accession>
<evidence type="ECO:0000256" key="2">
    <source>
        <dbReference type="ARBA" id="ARBA00022801"/>
    </source>
</evidence>
<feature type="binding site" evidence="3">
    <location>
        <position position="152"/>
    </location>
    <ligand>
        <name>a divalent metal cation</name>
        <dbReference type="ChEBI" id="CHEBI:60240"/>
        <label>2</label>
    </ligand>
</feature>
<dbReference type="GO" id="GO:0004536">
    <property type="term" value="F:DNA nuclease activity"/>
    <property type="evidence" value="ECO:0007669"/>
    <property type="project" value="InterPro"/>
</dbReference>
<comment type="caution">
    <text evidence="4">The sequence shown here is derived from an EMBL/GenBank/DDBJ whole genome shotgun (WGS) entry which is preliminary data.</text>
</comment>
<feature type="binding site" evidence="3">
    <location>
        <position position="92"/>
    </location>
    <ligand>
        <name>a divalent metal cation</name>
        <dbReference type="ChEBI" id="CHEBI:60240"/>
        <label>1</label>
    </ligand>
</feature>
<dbReference type="Gene3D" id="3.20.20.140">
    <property type="entry name" value="Metal-dependent hydrolases"/>
    <property type="match status" value="1"/>
</dbReference>
<dbReference type="EMBL" id="SMMX01000021">
    <property type="protein sequence ID" value="TDA20439.1"/>
    <property type="molecule type" value="Genomic_DNA"/>
</dbReference>
<dbReference type="RefSeq" id="WP_132280619.1">
    <property type="nucleotide sequence ID" value="NZ_JAOBST010000051.1"/>
</dbReference>
<evidence type="ECO:0000313" key="5">
    <source>
        <dbReference type="Proteomes" id="UP000295710"/>
    </source>
</evidence>
<keyword evidence="1 3" id="KW-0479">Metal-binding</keyword>
<gene>
    <name evidence="4" type="ORF">E1963_17055</name>
</gene>
<dbReference type="Proteomes" id="UP000295710">
    <property type="component" value="Unassembled WGS sequence"/>
</dbReference>
<keyword evidence="2" id="KW-0378">Hydrolase</keyword>
<feature type="binding site" evidence="3">
    <location>
        <position position="6"/>
    </location>
    <ligand>
        <name>a divalent metal cation</name>
        <dbReference type="ChEBI" id="CHEBI:60240"/>
        <label>1</label>
    </ligand>
</feature>
<keyword evidence="5" id="KW-1185">Reference proteome</keyword>
<sequence length="259" mass="29353">MIFDTHAHYDDEQFDADREELLHSMQTGGVGTIVNISASCDSCRTVVELAGRYPFMYAAVGIHPDHVGGLDEKAFSKMEELLDNRKVVAVGEIGLDYYWDNESHDLQRKWFIRQLELARRHNLPVVIHSRDAAADTLEVMKEHAQGLKGVIHCFSYSRELAREYVKMGFYIGVGGVVTFKNAKKLKEVVEVTPLTSIVLETDCPYLAPEPYRGKRNNSLYISYVAKEIARIKNVDYDTVVRQTEANAIELYGISDNFVV</sequence>
<dbReference type="GO" id="GO:0046872">
    <property type="term" value="F:metal ion binding"/>
    <property type="evidence" value="ECO:0007669"/>
    <property type="project" value="UniProtKB-KW"/>
</dbReference>
<dbReference type="PROSITE" id="PS01091">
    <property type="entry name" value="TATD_3"/>
    <property type="match status" value="1"/>
</dbReference>
<dbReference type="Pfam" id="PF01026">
    <property type="entry name" value="TatD_DNase"/>
    <property type="match status" value="1"/>
</dbReference>
<evidence type="ECO:0000256" key="3">
    <source>
        <dbReference type="PIRSR" id="PIRSR005902-1"/>
    </source>
</evidence>